<keyword evidence="5" id="KW-0234">DNA repair</keyword>
<evidence type="ECO:0000256" key="5">
    <source>
        <dbReference type="ARBA" id="ARBA00023204"/>
    </source>
</evidence>
<dbReference type="GO" id="GO:0006284">
    <property type="term" value="P:base-excision repair"/>
    <property type="evidence" value="ECO:0007669"/>
    <property type="project" value="InterPro"/>
</dbReference>
<reference evidence="7" key="2">
    <citation type="submission" date="2009-09" db="EMBL/GenBank/DDBJ databases">
        <title>Complete sequence of chromosome of Candidatus Accumulibacter phosphatis clade IIA str. UW-1.</title>
        <authorList>
            <consortium name="US DOE Joint Genome Institute"/>
            <person name="Martin H.G."/>
            <person name="Ivanova N."/>
            <person name="Kunin V."/>
            <person name="Warnecke F."/>
            <person name="Barry K."/>
            <person name="He S."/>
            <person name="Salamov A."/>
            <person name="Szeto E."/>
            <person name="Dalin E."/>
            <person name="Pangilinan J.L."/>
            <person name="Lapidus A."/>
            <person name="Lowry S."/>
            <person name="Kyrpides N.C."/>
            <person name="McMahon K.D."/>
            <person name="Hugenholtz P."/>
        </authorList>
    </citation>
    <scope>NUCLEOTIDE SEQUENCE [LARGE SCALE GENOMIC DNA]</scope>
    <source>
        <strain evidence="7">UW-1</strain>
    </source>
</reference>
<dbReference type="PANTHER" id="PTHR13235">
    <property type="entry name" value="SINGLE-STRAND SELECTIVE MONOFUNCTIONAL URACIL DNA GLYCOSYLASE"/>
    <property type="match status" value="1"/>
</dbReference>
<dbReference type="PANTHER" id="PTHR13235:SF2">
    <property type="entry name" value="SINGLE-STRAND SELECTIVE MONOFUNCTIONAL URACIL DNA GLYCOSYLASE"/>
    <property type="match status" value="1"/>
</dbReference>
<protein>
    <submittedName>
        <fullName evidence="7">Uracil-DNA glycosylase superfamily</fullName>
    </submittedName>
</protein>
<organism evidence="7">
    <name type="scientific">Accumulibacter regalis</name>
    <dbReference type="NCBI Taxonomy" id="522306"/>
    <lineage>
        <taxon>Bacteria</taxon>
        <taxon>Pseudomonadati</taxon>
        <taxon>Pseudomonadota</taxon>
        <taxon>Betaproteobacteria</taxon>
        <taxon>Candidatus Accumulibacter</taxon>
    </lineage>
</organism>
<dbReference type="InterPro" id="IPR036895">
    <property type="entry name" value="Uracil-DNA_glycosylase-like_sf"/>
</dbReference>
<name>C7RMK1_ACCRE</name>
<keyword evidence="4" id="KW-0238">DNA-binding</keyword>
<dbReference type="EMBL" id="CP001715">
    <property type="protein sequence ID" value="ACV34028.1"/>
    <property type="molecule type" value="Genomic_DNA"/>
</dbReference>
<reference evidence="7" key="1">
    <citation type="submission" date="2009-08" db="EMBL/GenBank/DDBJ databases">
        <authorList>
            <consortium name="US DOE Joint Genome Institute"/>
            <person name="Lucas S."/>
            <person name="Copeland A."/>
            <person name="Lapidus A."/>
            <person name="Glavina del Rio T."/>
            <person name="Dalin E."/>
            <person name="Tice H."/>
            <person name="Bruce D."/>
            <person name="Barry K."/>
            <person name="Pitluck S."/>
            <person name="Lowry S."/>
            <person name="Larimer F."/>
            <person name="Land M."/>
            <person name="Hauser L."/>
            <person name="Kyrpides N."/>
            <person name="Ivanova N."/>
            <person name="McMahon K.D."/>
            <person name="Hugenholtz P."/>
        </authorList>
    </citation>
    <scope>NUCLEOTIDE SEQUENCE</scope>
    <source>
        <strain evidence="7">UW-1</strain>
    </source>
</reference>
<proteinExistence type="inferred from homology"/>
<dbReference type="GO" id="GO:0017065">
    <property type="term" value="F:single-strand selective uracil DNA N-glycosylase activity"/>
    <property type="evidence" value="ECO:0007669"/>
    <property type="project" value="InterPro"/>
</dbReference>
<keyword evidence="2" id="KW-0227">DNA damage</keyword>
<dbReference type="STRING" id="522306.CAP2UW1_0682"/>
<feature type="domain" description="Uracil-DNA glycosylase-like" evidence="6">
    <location>
        <begin position="58"/>
        <end position="223"/>
    </location>
</feature>
<keyword evidence="3" id="KW-0378">Hydrolase</keyword>
<dbReference type="Gene3D" id="3.40.470.10">
    <property type="entry name" value="Uracil-DNA glycosylase-like domain"/>
    <property type="match status" value="1"/>
</dbReference>
<evidence type="ECO:0000259" key="6">
    <source>
        <dbReference type="Pfam" id="PF03167"/>
    </source>
</evidence>
<dbReference type="HOGENOM" id="CLU_071760_2_0_4"/>
<dbReference type="GO" id="GO:0000703">
    <property type="term" value="F:oxidized pyrimidine nucleobase lesion DNA N-glycosylase activity"/>
    <property type="evidence" value="ECO:0007669"/>
    <property type="project" value="TreeGrafter"/>
</dbReference>
<dbReference type="InterPro" id="IPR005122">
    <property type="entry name" value="Uracil-DNA_glycosylase-like"/>
</dbReference>
<dbReference type="OrthoDB" id="267598at2"/>
<dbReference type="AlphaFoldDB" id="C7RMK1"/>
<dbReference type="InterPro" id="IPR039134">
    <property type="entry name" value="SMUG1"/>
</dbReference>
<evidence type="ECO:0000313" key="7">
    <source>
        <dbReference type="EMBL" id="ACV34028.1"/>
    </source>
</evidence>
<sequence>MLKLTDPPVVTELIAAARLLSGRLATLRFSPPVSHVYNPLTYAWAAHEAYLRRYAASRRRVLFLGMNPGPFGMVQCGVPFGEIAAVRDWLGIECAVRQPAVENPARPIEGFACLRSEVSGRRLWGLFQERFGSADAFFVEHFVANYCPLAFFNHARNVTPDKLPAAEAAPLHAACDAHLRAIVAALQPEWVIGVGSFAEARAVAALAGTRVRTGRVLHPSPASPIANRGWAEAATRQLRALDVWE</sequence>
<dbReference type="KEGG" id="app:CAP2UW1_0682"/>
<evidence type="ECO:0000256" key="4">
    <source>
        <dbReference type="ARBA" id="ARBA00023125"/>
    </source>
</evidence>
<evidence type="ECO:0000256" key="2">
    <source>
        <dbReference type="ARBA" id="ARBA00022763"/>
    </source>
</evidence>
<dbReference type="CDD" id="cd19374">
    <property type="entry name" value="UDG-F3_SMUG1-like"/>
    <property type="match status" value="1"/>
</dbReference>
<dbReference type="FunFam" id="3.40.470.10:FF:000005">
    <property type="entry name" value="Single-strand selective monofunctional uracil DNA glycosylase"/>
    <property type="match status" value="1"/>
</dbReference>
<accession>C7RMK1</accession>
<dbReference type="SUPFAM" id="SSF52141">
    <property type="entry name" value="Uracil-DNA glycosylase-like"/>
    <property type="match status" value="1"/>
</dbReference>
<dbReference type="eggNOG" id="COG1573">
    <property type="taxonomic scope" value="Bacteria"/>
</dbReference>
<evidence type="ECO:0000256" key="1">
    <source>
        <dbReference type="ARBA" id="ARBA00007889"/>
    </source>
</evidence>
<comment type="similarity">
    <text evidence="1">Belongs to the uracil-DNA glycosylase (UDG) superfamily. SMUG1 family.</text>
</comment>
<gene>
    <name evidence="7" type="ordered locus">CAP2UW1_0682</name>
</gene>
<evidence type="ECO:0000256" key="3">
    <source>
        <dbReference type="ARBA" id="ARBA00022801"/>
    </source>
</evidence>
<dbReference type="Pfam" id="PF03167">
    <property type="entry name" value="UDG"/>
    <property type="match status" value="1"/>
</dbReference>
<dbReference type="GO" id="GO:0003677">
    <property type="term" value="F:DNA binding"/>
    <property type="evidence" value="ECO:0007669"/>
    <property type="project" value="UniProtKB-KW"/>
</dbReference>